<dbReference type="Proteomes" id="UP000004810">
    <property type="component" value="Unassembled WGS sequence"/>
</dbReference>
<dbReference type="AlphaFoldDB" id="J9E832"/>
<proteinExistence type="predicted"/>
<evidence type="ECO:0000313" key="3">
    <source>
        <dbReference type="Proteomes" id="UP000004810"/>
    </source>
</evidence>
<comment type="caution">
    <text evidence="2">The sequence shown here is derived from an EMBL/GenBank/DDBJ whole genome shotgun (WGS) entry which is preliminary data.</text>
</comment>
<evidence type="ECO:0000256" key="1">
    <source>
        <dbReference type="SAM" id="SignalP"/>
    </source>
</evidence>
<evidence type="ECO:0000313" key="2">
    <source>
        <dbReference type="EMBL" id="EJW78476.1"/>
    </source>
</evidence>
<feature type="chain" id="PRO_5003821975" evidence="1">
    <location>
        <begin position="19"/>
        <end position="139"/>
    </location>
</feature>
<organism evidence="2 3">
    <name type="scientific">Wuchereria bancrofti</name>
    <dbReference type="NCBI Taxonomy" id="6293"/>
    <lineage>
        <taxon>Eukaryota</taxon>
        <taxon>Metazoa</taxon>
        <taxon>Ecdysozoa</taxon>
        <taxon>Nematoda</taxon>
        <taxon>Chromadorea</taxon>
        <taxon>Rhabditida</taxon>
        <taxon>Spirurina</taxon>
        <taxon>Spiruromorpha</taxon>
        <taxon>Filarioidea</taxon>
        <taxon>Onchocercidae</taxon>
        <taxon>Wuchereria</taxon>
    </lineage>
</organism>
<feature type="signal peptide" evidence="1">
    <location>
        <begin position="1"/>
        <end position="18"/>
    </location>
</feature>
<dbReference type="EMBL" id="ADBV01006517">
    <property type="protein sequence ID" value="EJW78476.1"/>
    <property type="molecule type" value="Genomic_DNA"/>
</dbReference>
<feature type="non-terminal residue" evidence="2">
    <location>
        <position position="139"/>
    </location>
</feature>
<keyword evidence="1" id="KW-0732">Signal</keyword>
<reference evidence="3" key="1">
    <citation type="submission" date="2012-08" db="EMBL/GenBank/DDBJ databases">
        <title>The Genome Sequence of Wuchereria bancrofti.</title>
        <authorList>
            <person name="Nutman T.B."/>
            <person name="Fink D.L."/>
            <person name="Russ C."/>
            <person name="Young S."/>
            <person name="Zeng Q."/>
            <person name="Koehrsen M."/>
            <person name="Alvarado L."/>
            <person name="Berlin A."/>
            <person name="Chapman S.B."/>
            <person name="Chen Z."/>
            <person name="Freedman E."/>
            <person name="Gellesch M."/>
            <person name="Goldberg J."/>
            <person name="Griggs A."/>
            <person name="Gujja S."/>
            <person name="Heilman E.R."/>
            <person name="Heiman D."/>
            <person name="Hepburn T."/>
            <person name="Howarth C."/>
            <person name="Jen D."/>
            <person name="Larson L."/>
            <person name="Lewis B."/>
            <person name="Mehta T."/>
            <person name="Park D."/>
            <person name="Pearson M."/>
            <person name="Roberts A."/>
            <person name="Saif S."/>
            <person name="Shea T."/>
            <person name="Shenoy N."/>
            <person name="Sisk P."/>
            <person name="Stolte C."/>
            <person name="Sykes S."/>
            <person name="Walk T."/>
            <person name="White J."/>
            <person name="Yandava C."/>
            <person name="Haas B."/>
            <person name="Henn M.R."/>
            <person name="Nusbaum C."/>
            <person name="Birren B."/>
        </authorList>
    </citation>
    <scope>NUCLEOTIDE SEQUENCE [LARGE SCALE GENOMIC DNA]</scope>
    <source>
        <strain evidence="3">NA</strain>
    </source>
</reference>
<sequence length="139" mass="15893">MLSLTCMIIFCIILDIYAQKHSSEQLHDDSQPRMFVNSKSESVRNDALVVSAQPPTIFQIPMLTAFNPFQLKHQNLGVKDASNQLTDWFQPFRVNLFRPFSISNTDTLLGTVQTYPLTTNLTHFGDFGRFMDSNSFLLK</sequence>
<accession>J9E832</accession>
<name>J9E832_WUCBA</name>
<gene>
    <name evidence="2" type="ORF">WUBG_10615</name>
</gene>
<protein>
    <submittedName>
        <fullName evidence="2">Uncharacterized protein</fullName>
    </submittedName>
</protein>